<accession>A0A8S3U041</accession>
<keyword evidence="4" id="KW-1185">Reference proteome</keyword>
<evidence type="ECO:0000256" key="2">
    <source>
        <dbReference type="SAM" id="SignalP"/>
    </source>
</evidence>
<reference evidence="3" key="1">
    <citation type="submission" date="2021-03" db="EMBL/GenBank/DDBJ databases">
        <authorList>
            <person name="Bekaert M."/>
        </authorList>
    </citation>
    <scope>NUCLEOTIDE SEQUENCE</scope>
</reference>
<sequence>MKRSTYGSSLVVKILLISKLFIRVDSRFNTPTADLNDTTQTDGTHDSGSNISGTEFNVNDTTETDVQLQQTTIQEPILDDTTPDLNSTQEIAQSLHVPTLTRDEISPYPNDIGSIFRPNMSSMEASSTAMSLNDQQRYNLLTNHFSPSQNYKFKPVFQNGCNRRCSRNFNTAYPWLVFSDCQNGVFCIHCALFAKNRSKLNQFVNSPFNNWYKFNHKENNWSKVGG</sequence>
<proteinExistence type="predicted"/>
<dbReference type="OrthoDB" id="10063284at2759"/>
<evidence type="ECO:0000313" key="3">
    <source>
        <dbReference type="EMBL" id="CAG2239249.1"/>
    </source>
</evidence>
<dbReference type="EMBL" id="CAJPWZ010002508">
    <property type="protein sequence ID" value="CAG2239249.1"/>
    <property type="molecule type" value="Genomic_DNA"/>
</dbReference>
<gene>
    <name evidence="3" type="ORF">MEDL_51584</name>
</gene>
<protein>
    <submittedName>
        <fullName evidence="3">Uncharacterized protein</fullName>
    </submittedName>
</protein>
<keyword evidence="2" id="KW-0732">Signal</keyword>
<name>A0A8S3U041_MYTED</name>
<dbReference type="AlphaFoldDB" id="A0A8S3U041"/>
<feature type="chain" id="PRO_5035810852" evidence="2">
    <location>
        <begin position="27"/>
        <end position="226"/>
    </location>
</feature>
<organism evidence="3 4">
    <name type="scientific">Mytilus edulis</name>
    <name type="common">Blue mussel</name>
    <dbReference type="NCBI Taxonomy" id="6550"/>
    <lineage>
        <taxon>Eukaryota</taxon>
        <taxon>Metazoa</taxon>
        <taxon>Spiralia</taxon>
        <taxon>Lophotrochozoa</taxon>
        <taxon>Mollusca</taxon>
        <taxon>Bivalvia</taxon>
        <taxon>Autobranchia</taxon>
        <taxon>Pteriomorphia</taxon>
        <taxon>Mytilida</taxon>
        <taxon>Mytiloidea</taxon>
        <taxon>Mytilidae</taxon>
        <taxon>Mytilinae</taxon>
        <taxon>Mytilus</taxon>
    </lineage>
</organism>
<comment type="caution">
    <text evidence="3">The sequence shown here is derived from an EMBL/GenBank/DDBJ whole genome shotgun (WGS) entry which is preliminary data.</text>
</comment>
<feature type="region of interest" description="Disordered" evidence="1">
    <location>
        <begin position="31"/>
        <end position="58"/>
    </location>
</feature>
<feature type="signal peptide" evidence="2">
    <location>
        <begin position="1"/>
        <end position="26"/>
    </location>
</feature>
<dbReference type="Proteomes" id="UP000683360">
    <property type="component" value="Unassembled WGS sequence"/>
</dbReference>
<evidence type="ECO:0000313" key="4">
    <source>
        <dbReference type="Proteomes" id="UP000683360"/>
    </source>
</evidence>
<evidence type="ECO:0000256" key="1">
    <source>
        <dbReference type="SAM" id="MobiDB-lite"/>
    </source>
</evidence>